<protein>
    <submittedName>
        <fullName evidence="3">Tripartite tricarboxylate transporter substrate binding protein</fullName>
    </submittedName>
</protein>
<dbReference type="CDD" id="cd13578">
    <property type="entry name" value="PBP2_Bug27"/>
    <property type="match status" value="1"/>
</dbReference>
<feature type="signal peptide" evidence="2">
    <location>
        <begin position="1"/>
        <end position="26"/>
    </location>
</feature>
<dbReference type="Pfam" id="PF03401">
    <property type="entry name" value="TctC"/>
    <property type="match status" value="1"/>
</dbReference>
<dbReference type="EMBL" id="JBBKZT010000013">
    <property type="protein sequence ID" value="MEJ8850132.1"/>
    <property type="molecule type" value="Genomic_DNA"/>
</dbReference>
<dbReference type="SUPFAM" id="SSF53850">
    <property type="entry name" value="Periplasmic binding protein-like II"/>
    <property type="match status" value="1"/>
</dbReference>
<dbReference type="InterPro" id="IPR005064">
    <property type="entry name" value="BUG"/>
</dbReference>
<accession>A0ABU8WUD4</accession>
<organism evidence="3 4">
    <name type="scientific">Variovorax rhizosphaerae</name>
    <dbReference type="NCBI Taxonomy" id="1836200"/>
    <lineage>
        <taxon>Bacteria</taxon>
        <taxon>Pseudomonadati</taxon>
        <taxon>Pseudomonadota</taxon>
        <taxon>Betaproteobacteria</taxon>
        <taxon>Burkholderiales</taxon>
        <taxon>Comamonadaceae</taxon>
        <taxon>Variovorax</taxon>
    </lineage>
</organism>
<reference evidence="3 4" key="1">
    <citation type="submission" date="2024-03" db="EMBL/GenBank/DDBJ databases">
        <title>Novel species of the genus Variovorax.</title>
        <authorList>
            <person name="Liu Q."/>
            <person name="Xin Y.-H."/>
        </authorList>
    </citation>
    <scope>NUCLEOTIDE SEQUENCE [LARGE SCALE GENOMIC DNA]</scope>
    <source>
        <strain evidence="3 4">KACC 18900</strain>
    </source>
</reference>
<dbReference type="Gene3D" id="3.40.190.150">
    <property type="entry name" value="Bordetella uptake gene, domain 1"/>
    <property type="match status" value="1"/>
</dbReference>
<evidence type="ECO:0000313" key="3">
    <source>
        <dbReference type="EMBL" id="MEJ8850132.1"/>
    </source>
</evidence>
<dbReference type="Proteomes" id="UP001385892">
    <property type="component" value="Unassembled WGS sequence"/>
</dbReference>
<dbReference type="PIRSF" id="PIRSF017082">
    <property type="entry name" value="YflP"/>
    <property type="match status" value="1"/>
</dbReference>
<name>A0ABU8WUD4_9BURK</name>
<evidence type="ECO:0000256" key="1">
    <source>
        <dbReference type="ARBA" id="ARBA00006987"/>
    </source>
</evidence>
<dbReference type="PANTHER" id="PTHR42928">
    <property type="entry name" value="TRICARBOXYLATE-BINDING PROTEIN"/>
    <property type="match status" value="1"/>
</dbReference>
<keyword evidence="4" id="KW-1185">Reference proteome</keyword>
<comment type="caution">
    <text evidence="3">The sequence shown here is derived from an EMBL/GenBank/DDBJ whole genome shotgun (WGS) entry which is preliminary data.</text>
</comment>
<evidence type="ECO:0000313" key="4">
    <source>
        <dbReference type="Proteomes" id="UP001385892"/>
    </source>
</evidence>
<dbReference type="InterPro" id="IPR042100">
    <property type="entry name" value="Bug_dom1"/>
</dbReference>
<feature type="chain" id="PRO_5045098456" evidence="2">
    <location>
        <begin position="27"/>
        <end position="327"/>
    </location>
</feature>
<proteinExistence type="inferred from homology"/>
<evidence type="ECO:0000256" key="2">
    <source>
        <dbReference type="SAM" id="SignalP"/>
    </source>
</evidence>
<dbReference type="RefSeq" id="WP_340345356.1">
    <property type="nucleotide sequence ID" value="NZ_JBBKZT010000013.1"/>
</dbReference>
<dbReference type="Gene3D" id="3.40.190.10">
    <property type="entry name" value="Periplasmic binding protein-like II"/>
    <property type="match status" value="1"/>
</dbReference>
<comment type="similarity">
    <text evidence="1">Belongs to the UPF0065 (bug) family.</text>
</comment>
<dbReference type="PANTHER" id="PTHR42928:SF5">
    <property type="entry name" value="BLR1237 PROTEIN"/>
    <property type="match status" value="1"/>
</dbReference>
<gene>
    <name evidence="3" type="ORF">WKW82_26040</name>
</gene>
<sequence length="327" mass="34006">MMKAAVGLARVLATCVLGVTVAAAHAAGYPDRPIRLVVGFPPGGGADFVARQVALGLGQGLGGSVVVENKPGANGTIAAADVVRSPADGYTLLLGATASQSISPALSPKLPYDPLRDFTPISQVGSTPLVLVVNPSLPVRTAQEFLRYVNTSKDPVTYGSAGTGNITHMAAELYAQSTGTTNLRHIPYKGSSQVITDLIGGHIAAYFDTLPSSLPFIQSGQLRALGVTSGGRANAAPDIPTLQEAGVAGYDAATWFGVLGPSKLDPEMVARIHGALRMSMGTPEARKALMSRGVDPVLDTPAQFRATLEADLARWREVTRRARITLE</sequence>
<keyword evidence="2" id="KW-0732">Signal</keyword>